<comment type="subcellular location">
    <subcellularLocation>
        <location evidence="1">Secreted</location>
        <location evidence="1">Cell wall</location>
    </subcellularLocation>
</comment>
<accession>A0A8J6CDV7</accession>
<evidence type="ECO:0000313" key="11">
    <source>
        <dbReference type="Proteomes" id="UP000701853"/>
    </source>
</evidence>
<keyword evidence="5 8" id="KW-0378">Hydrolase</keyword>
<dbReference type="OrthoDB" id="187139at2759"/>
<keyword evidence="4" id="KW-0964">Secreted</keyword>
<reference evidence="10 11" key="1">
    <citation type="journal article" date="2021" name="bioRxiv">
        <title>The Gossypium anomalum genome as a resource for cotton improvement and evolutionary analysis of hybrid incompatibility.</title>
        <authorList>
            <person name="Grover C.E."/>
            <person name="Yuan D."/>
            <person name="Arick M.A."/>
            <person name="Miller E.R."/>
            <person name="Hu G."/>
            <person name="Peterson D.G."/>
            <person name="Wendel J.F."/>
            <person name="Udall J.A."/>
        </authorList>
    </citation>
    <scope>NUCLEOTIDE SEQUENCE [LARGE SCALE GENOMIC DNA]</scope>
    <source>
        <strain evidence="10">JFW-Udall</strain>
        <tissue evidence="10">Leaf</tissue>
    </source>
</reference>
<dbReference type="GO" id="GO:0005975">
    <property type="term" value="P:carbohydrate metabolic process"/>
    <property type="evidence" value="ECO:0007669"/>
    <property type="project" value="InterPro"/>
</dbReference>
<dbReference type="EMBL" id="JAHUZN010000013">
    <property type="protein sequence ID" value="KAG8471382.1"/>
    <property type="molecule type" value="Genomic_DNA"/>
</dbReference>
<evidence type="ECO:0000256" key="8">
    <source>
        <dbReference type="RuleBase" id="RU361169"/>
    </source>
</evidence>
<gene>
    <name evidence="10" type="ORF">CXB51_036310</name>
</gene>
<dbReference type="SUPFAM" id="SSF51126">
    <property type="entry name" value="Pectin lyase-like"/>
    <property type="match status" value="3"/>
</dbReference>
<keyword evidence="3" id="KW-0134">Cell wall</keyword>
<evidence type="ECO:0000256" key="5">
    <source>
        <dbReference type="ARBA" id="ARBA00022801"/>
    </source>
</evidence>
<dbReference type="InterPro" id="IPR006626">
    <property type="entry name" value="PbH1"/>
</dbReference>
<comment type="caution">
    <text evidence="10">The sequence shown here is derived from an EMBL/GenBank/DDBJ whole genome shotgun (WGS) entry which is preliminary data.</text>
</comment>
<proteinExistence type="inferred from homology"/>
<dbReference type="InterPro" id="IPR012334">
    <property type="entry name" value="Pectin_lyas_fold"/>
</dbReference>
<dbReference type="Proteomes" id="UP000701853">
    <property type="component" value="Chromosome 13"/>
</dbReference>
<keyword evidence="6 8" id="KW-0326">Glycosidase</keyword>
<evidence type="ECO:0000256" key="2">
    <source>
        <dbReference type="ARBA" id="ARBA00008834"/>
    </source>
</evidence>
<evidence type="ECO:0008006" key="12">
    <source>
        <dbReference type="Google" id="ProtNLM"/>
    </source>
</evidence>
<feature type="signal peptide" evidence="9">
    <location>
        <begin position="1"/>
        <end position="26"/>
    </location>
</feature>
<comment type="similarity">
    <text evidence="2 8">Belongs to the glycosyl hydrolase 28 family.</text>
</comment>
<name>A0A8J6CDV7_9ROSI</name>
<dbReference type="InterPro" id="IPR000743">
    <property type="entry name" value="Glyco_hydro_28"/>
</dbReference>
<evidence type="ECO:0000313" key="10">
    <source>
        <dbReference type="EMBL" id="KAG8471382.1"/>
    </source>
</evidence>
<evidence type="ECO:0000256" key="7">
    <source>
        <dbReference type="ARBA" id="ARBA00023316"/>
    </source>
</evidence>
<protein>
    <recommendedName>
        <fullName evidence="12">Polygalacturonase</fullName>
    </recommendedName>
</protein>
<dbReference type="Pfam" id="PF00295">
    <property type="entry name" value="Glyco_hydro_28"/>
    <property type="match status" value="4"/>
</dbReference>
<dbReference type="FunFam" id="2.160.20.10:FF:000111">
    <property type="entry name" value="Pectin lyase-like superfamily protein"/>
    <property type="match status" value="1"/>
</dbReference>
<organism evidence="10 11">
    <name type="scientific">Gossypium anomalum</name>
    <dbReference type="NCBI Taxonomy" id="47600"/>
    <lineage>
        <taxon>Eukaryota</taxon>
        <taxon>Viridiplantae</taxon>
        <taxon>Streptophyta</taxon>
        <taxon>Embryophyta</taxon>
        <taxon>Tracheophyta</taxon>
        <taxon>Spermatophyta</taxon>
        <taxon>Magnoliopsida</taxon>
        <taxon>eudicotyledons</taxon>
        <taxon>Gunneridae</taxon>
        <taxon>Pentapetalae</taxon>
        <taxon>rosids</taxon>
        <taxon>malvids</taxon>
        <taxon>Malvales</taxon>
        <taxon>Malvaceae</taxon>
        <taxon>Malvoideae</taxon>
        <taxon>Gossypium</taxon>
    </lineage>
</organism>
<evidence type="ECO:0000256" key="6">
    <source>
        <dbReference type="ARBA" id="ARBA00023295"/>
    </source>
</evidence>
<evidence type="ECO:0000256" key="9">
    <source>
        <dbReference type="SAM" id="SignalP"/>
    </source>
</evidence>
<evidence type="ECO:0000256" key="3">
    <source>
        <dbReference type="ARBA" id="ARBA00022512"/>
    </source>
</evidence>
<keyword evidence="11" id="KW-1185">Reference proteome</keyword>
<feature type="chain" id="PRO_5035184583" description="Polygalacturonase" evidence="9">
    <location>
        <begin position="27"/>
        <end position="1205"/>
    </location>
</feature>
<dbReference type="GO" id="GO:0004650">
    <property type="term" value="F:polygalacturonase activity"/>
    <property type="evidence" value="ECO:0007669"/>
    <property type="project" value="InterPro"/>
</dbReference>
<keyword evidence="9" id="KW-0732">Signal</keyword>
<dbReference type="GO" id="GO:0071555">
    <property type="term" value="P:cell wall organization"/>
    <property type="evidence" value="ECO:0007669"/>
    <property type="project" value="UniProtKB-KW"/>
</dbReference>
<dbReference type="Gene3D" id="2.160.20.10">
    <property type="entry name" value="Single-stranded right-handed beta-helix, Pectin lyase-like"/>
    <property type="match status" value="4"/>
</dbReference>
<dbReference type="FunFam" id="2.160.20.10:FF:000016">
    <property type="entry name" value="Polygalacturonase 7"/>
    <property type="match status" value="2"/>
</dbReference>
<keyword evidence="7" id="KW-0961">Cell wall biogenesis/degradation</keyword>
<evidence type="ECO:0000256" key="4">
    <source>
        <dbReference type="ARBA" id="ARBA00022525"/>
    </source>
</evidence>
<dbReference type="SMART" id="SM00710">
    <property type="entry name" value="PbH1"/>
    <property type="match status" value="11"/>
</dbReference>
<dbReference type="PANTHER" id="PTHR31375">
    <property type="match status" value="1"/>
</dbReference>
<evidence type="ECO:0000256" key="1">
    <source>
        <dbReference type="ARBA" id="ARBA00004191"/>
    </source>
</evidence>
<sequence length="1205" mass="131281">MMNLTRPSHSIILFLFFMLAINSTSALTKYNVLNFGAKPNGKTDSTKAFLMAWKAACASADSTIIYVPKGRYLLGSMAFQGGCKSPQIIFRIDGTLVAPQDYRVLGKSTDWLSFEGVNGVSILGGALDAKGPSLWACKASHSNCPSGATTLSFTNSKNIRIRRLLSLNSQIIGSLAKDLKEEGVQNVTIRKTTFMGTQNGLRIKSWARPSTGFVQGVRFLDSLMRNVQNPIVIDQNYCPHNLNCPNQVSGIKIKDIIYEGIRGTSSTQVAIKFDCSPKNPCTGIRLQNVNLSYLNKPAQSSCSNVRGKALNLVRPEKQTVSKMNLTSPSHSIILFLFFILAINSTSALTKYNVLNFGAKPNGKTDSTKAFFMAWKAACASADSTIIYVPKGRYLLGSMAFQGGCKSPQIIFRIDGTLVAPQDYRVLGKSTDWLSFEGVNGVSILGGALDAKGPSLWACKASHSNCPSGATTLSFTNSKNIRIRSLLSLNSQMFHIVINGCENVNVQGVRIIAAGKSPNTDGIHVQLSKNVNIIKCSIKTGDDCISIGPGTKNLWVEQVTCGPGHGISIGSLAKDLKEEGVQNITVKKTIFLGTQNGLRIKSWARPSTGFVQGIRFMDSLMVNVQNPIVIDQNYCPHNLNCPNQVSGIKIKDIIYEGIRGTSSTQVAIKFDCSSKNPCTGIRLQNINLSYLNKPAQSSCSNVRGKALNLVQPERALNITIEDFKPNKFLIEHFGYHRRKLRILPLKTWPCYDDINEGCGYDVDQNDYVLTKRSQKLLIRADATAWHRGFCVGNLLLSLASAHPRDFLFQKNELEISRHDLQEPMSRLWSKTTINSTSALTKYNVLNFGAKPNGKTDSTKAFLMAWKAACASADSTIIYVPKGRYLLGSMAFQGGCKSPQIIFRIDGTLVAPQDYRVLGKSTDWLSFEGVNGVSILGGALDAKGPSLWACKASHSNCPSGASTLSFTNSKNIRIHSLLSLNSQMFHIVINGCENVNVRGVRIIAAGNSPNTDGIHVQLSKNVNVIKCSIKTGDDCISIGPGTKNLWVQQVTCGPGHGISIGSLAKDLKEEGVQNITVKKTIFLGTQNGLRIKSWARPSTGFVQGIRFMDSLMVNVQNPIVIDQNYCPHNLNCPNQVSGIKIKDIIYEGIRGTSSTQVAIKFDCSPKNPCTGIRLQNINLSYLNKPAQSSCSNVRGKTLNLVRPESCL</sequence>
<dbReference type="AlphaFoldDB" id="A0A8J6CDV7"/>
<dbReference type="InterPro" id="IPR011050">
    <property type="entry name" value="Pectin_lyase_fold/virulence"/>
</dbReference>